<dbReference type="GO" id="GO:0005759">
    <property type="term" value="C:mitochondrial matrix"/>
    <property type="evidence" value="ECO:0007669"/>
    <property type="project" value="TreeGrafter"/>
</dbReference>
<dbReference type="GO" id="GO:0046872">
    <property type="term" value="F:metal ion binding"/>
    <property type="evidence" value="ECO:0007669"/>
    <property type="project" value="UniProtKB-KW"/>
</dbReference>
<sequence>MELLDLQHENEDLRARLQAATQAIDKKALEFIDLEKKLEEERGIMTCELEKLRERYDRLLSNHHRLSKINHELEARLLETIDAKNTEKKFLCDELEAAKSKLADCERRLSIVSAERNRYKDDCSVAVNLLQTNPDQFLPRNPKSRFVPSHSLPDARLIDQLVEHISRSRHMLVLTGAGVSTESGLPDYRSERVGLYARTDRRPVEFQTFLRNEEARRFYWARNFIGWPYFSQVQPNTSHHILADWASKNWLFAIITQNVDRLHHLAGCNRILELHGTSHYVVCLNCQHRFGRAELQQMFLELNPSWAVYDGKEKVVAPDGDVELSPSQTQGFKIPTCPQCGDGILKPDVVFFGENLPPWRKTEAAQLVDNADSLLCLGTSLQVGLLPITSTLCPSKTFSSYRLILQACERKLPVSIVNIGPTRADSLVQLRLYSRISTTLELADRLLSKCVNLLTRWSIVRSQPGHLSCSSPGFSKLVVSQPLCFLWMAEQLGTERVLQLNDYHYQHKKR</sequence>
<keyword evidence="3" id="KW-0479">Metal-binding</keyword>
<dbReference type="PANTHER" id="PTHR11085:SF10">
    <property type="entry name" value="NAD-DEPENDENT PROTEIN DEACYLASE SIRTUIN-5, MITOCHONDRIAL-RELATED"/>
    <property type="match status" value="1"/>
</dbReference>
<feature type="active site" description="Proton acceptor" evidence="3">
    <location>
        <position position="275"/>
    </location>
</feature>
<dbReference type="AlphaFoldDB" id="A0A074ZU15"/>
<evidence type="ECO:0000313" key="6">
    <source>
        <dbReference type="EMBL" id="KER26890.1"/>
    </source>
</evidence>
<reference evidence="6 7" key="1">
    <citation type="submission" date="2013-11" db="EMBL/GenBank/DDBJ databases">
        <title>Opisthorchis viverrini - life in the bile duct.</title>
        <authorList>
            <person name="Young N.D."/>
            <person name="Nagarajan N."/>
            <person name="Lin S.J."/>
            <person name="Korhonen P.K."/>
            <person name="Jex A.R."/>
            <person name="Hall R.S."/>
            <person name="Safavi-Hemami H."/>
            <person name="Kaewkong W."/>
            <person name="Bertrand D."/>
            <person name="Gao S."/>
            <person name="Seet Q."/>
            <person name="Wongkham S."/>
            <person name="Teh B.T."/>
            <person name="Wongkham C."/>
            <person name="Intapan P.M."/>
            <person name="Maleewong W."/>
            <person name="Yang X."/>
            <person name="Hu M."/>
            <person name="Wang Z."/>
            <person name="Hofmann A."/>
            <person name="Sternberg P.W."/>
            <person name="Tan P."/>
            <person name="Wang J."/>
            <person name="Gasser R.B."/>
        </authorList>
    </citation>
    <scope>NUCLEOTIDE SEQUENCE [LARGE SCALE GENOMIC DNA]</scope>
</reference>
<dbReference type="Gene3D" id="3.30.1600.10">
    <property type="entry name" value="SIR2/SIRT2 'Small Domain"/>
    <property type="match status" value="1"/>
</dbReference>
<dbReference type="GO" id="GO:0070403">
    <property type="term" value="F:NAD+ binding"/>
    <property type="evidence" value="ECO:0007669"/>
    <property type="project" value="InterPro"/>
</dbReference>
<evidence type="ECO:0000256" key="3">
    <source>
        <dbReference type="PROSITE-ProRule" id="PRU00236"/>
    </source>
</evidence>
<dbReference type="SUPFAM" id="SSF52467">
    <property type="entry name" value="DHS-like NAD/FAD-binding domain"/>
    <property type="match status" value="1"/>
</dbReference>
<dbReference type="InterPro" id="IPR026590">
    <property type="entry name" value="Ssirtuin_cat_dom"/>
</dbReference>
<dbReference type="PROSITE" id="PS50305">
    <property type="entry name" value="SIRTUIN"/>
    <property type="match status" value="1"/>
</dbReference>
<evidence type="ECO:0000259" key="5">
    <source>
        <dbReference type="PROSITE" id="PS50305"/>
    </source>
</evidence>
<dbReference type="InterPro" id="IPR026591">
    <property type="entry name" value="Sirtuin_cat_small_dom_sf"/>
</dbReference>
<evidence type="ECO:0000256" key="4">
    <source>
        <dbReference type="SAM" id="Coils"/>
    </source>
</evidence>
<dbReference type="KEGG" id="ovi:T265_05947"/>
<evidence type="ECO:0000256" key="2">
    <source>
        <dbReference type="ARBA" id="ARBA00023027"/>
    </source>
</evidence>
<keyword evidence="4" id="KW-0175">Coiled coil</keyword>
<feature type="binding site" evidence="3">
    <location>
        <position position="340"/>
    </location>
    <ligand>
        <name>Zn(2+)</name>
        <dbReference type="ChEBI" id="CHEBI:29105"/>
    </ligand>
</feature>
<keyword evidence="1" id="KW-0808">Transferase</keyword>
<dbReference type="GeneID" id="20320129"/>
<protein>
    <recommendedName>
        <fullName evidence="5">Deacetylase sirtuin-type domain-containing protein</fullName>
    </recommendedName>
</protein>
<dbReference type="Gene3D" id="3.40.50.1220">
    <property type="entry name" value="TPP-binding domain"/>
    <property type="match status" value="1"/>
</dbReference>
<dbReference type="InterPro" id="IPR050134">
    <property type="entry name" value="NAD-dep_sirtuin_deacylases"/>
</dbReference>
<keyword evidence="3" id="KW-0862">Zinc</keyword>
<feature type="binding site" evidence="3">
    <location>
        <position position="337"/>
    </location>
    <ligand>
        <name>Zn(2+)</name>
        <dbReference type="ChEBI" id="CHEBI:29105"/>
    </ligand>
</feature>
<dbReference type="PANTHER" id="PTHR11085">
    <property type="entry name" value="NAD-DEPENDENT PROTEIN DEACYLASE SIRTUIN-5, MITOCHONDRIAL-RELATED"/>
    <property type="match status" value="1"/>
</dbReference>
<name>A0A074ZU15_OPIVI</name>
<accession>A0A074ZU15</accession>
<dbReference type="InterPro" id="IPR003000">
    <property type="entry name" value="Sirtuin"/>
</dbReference>
<dbReference type="EMBL" id="KL596736">
    <property type="protein sequence ID" value="KER26890.1"/>
    <property type="molecule type" value="Genomic_DNA"/>
</dbReference>
<organism evidence="6 7">
    <name type="scientific">Opisthorchis viverrini</name>
    <name type="common">Southeast Asian liver fluke</name>
    <dbReference type="NCBI Taxonomy" id="6198"/>
    <lineage>
        <taxon>Eukaryota</taxon>
        <taxon>Metazoa</taxon>
        <taxon>Spiralia</taxon>
        <taxon>Lophotrochozoa</taxon>
        <taxon>Platyhelminthes</taxon>
        <taxon>Trematoda</taxon>
        <taxon>Digenea</taxon>
        <taxon>Opisthorchiida</taxon>
        <taxon>Opisthorchiata</taxon>
        <taxon>Opisthorchiidae</taxon>
        <taxon>Opisthorchis</taxon>
    </lineage>
</organism>
<dbReference type="CTD" id="20320129"/>
<proteinExistence type="predicted"/>
<dbReference type="OrthoDB" id="424302at2759"/>
<dbReference type="Proteomes" id="UP000054324">
    <property type="component" value="Unassembled WGS sequence"/>
</dbReference>
<keyword evidence="7" id="KW-1185">Reference proteome</keyword>
<dbReference type="Pfam" id="PF02146">
    <property type="entry name" value="SIR2"/>
    <property type="match status" value="1"/>
</dbReference>
<dbReference type="RefSeq" id="XP_009169358.1">
    <property type="nucleotide sequence ID" value="XM_009171094.1"/>
</dbReference>
<feature type="domain" description="Deacetylase sirtuin-type" evidence="5">
    <location>
        <begin position="151"/>
        <end position="495"/>
    </location>
</feature>
<dbReference type="STRING" id="6198.A0A074ZU15"/>
<dbReference type="InterPro" id="IPR029035">
    <property type="entry name" value="DHS-like_NAD/FAD-binding_dom"/>
</dbReference>
<feature type="binding site" evidence="3">
    <location>
        <position position="283"/>
    </location>
    <ligand>
        <name>Zn(2+)</name>
        <dbReference type="ChEBI" id="CHEBI:29105"/>
    </ligand>
</feature>
<feature type="binding site" evidence="3">
    <location>
        <position position="286"/>
    </location>
    <ligand>
        <name>Zn(2+)</name>
        <dbReference type="ChEBI" id="CHEBI:29105"/>
    </ligand>
</feature>
<keyword evidence="2" id="KW-0520">NAD</keyword>
<evidence type="ECO:0000256" key="1">
    <source>
        <dbReference type="ARBA" id="ARBA00022679"/>
    </source>
</evidence>
<evidence type="ECO:0000313" key="7">
    <source>
        <dbReference type="Proteomes" id="UP000054324"/>
    </source>
</evidence>
<feature type="coiled-coil region" evidence="4">
    <location>
        <begin position="3"/>
        <end position="122"/>
    </location>
</feature>
<dbReference type="GO" id="GO:0017136">
    <property type="term" value="F:histone deacetylase activity, NAD-dependent"/>
    <property type="evidence" value="ECO:0007669"/>
    <property type="project" value="TreeGrafter"/>
</dbReference>
<gene>
    <name evidence="6" type="ORF">T265_05947</name>
</gene>